<sequence length="67" mass="7578">MKQGASCYTKCGEPQCPPGDFRELEPSEDFKYMDCEGGAHRTRCEIRKEEKVLEFNPVAVPLTVPVE</sequence>
<dbReference type="RefSeq" id="XP_013236001.1">
    <property type="nucleotide sequence ID" value="XM_013380547.1"/>
</dbReference>
<reference evidence="1" key="1">
    <citation type="submission" date="2013-10" db="EMBL/GenBank/DDBJ databases">
        <title>Genomic analysis of the causative agents of coccidiosis in chickens.</title>
        <authorList>
            <person name="Reid A.J."/>
            <person name="Blake D."/>
            <person name="Billington K."/>
            <person name="Browne H."/>
            <person name="Dunn M."/>
            <person name="Hung S."/>
            <person name="Kawahara F."/>
            <person name="Miranda-Saavedra D."/>
            <person name="Mourier T."/>
            <person name="Nagra H."/>
            <person name="Otto T.D."/>
            <person name="Rawlings N."/>
            <person name="Sanchez A."/>
            <person name="Sanders M."/>
            <person name="Subramaniam C."/>
            <person name="Tay Y."/>
            <person name="Dear P."/>
            <person name="Doerig C."/>
            <person name="Gruber A."/>
            <person name="Parkinson J."/>
            <person name="Shirley M."/>
            <person name="Wan K.L."/>
            <person name="Berriman M."/>
            <person name="Tomley F."/>
            <person name="Pain A."/>
        </authorList>
    </citation>
    <scope>NUCLEOTIDE SEQUENCE [LARGE SCALE GENOMIC DNA]</scope>
    <source>
        <strain evidence="1">Houghton</strain>
    </source>
</reference>
<evidence type="ECO:0000313" key="1">
    <source>
        <dbReference type="EMBL" id="CDJ45254.1"/>
    </source>
</evidence>
<organism evidence="1 2">
    <name type="scientific">Eimeria tenella</name>
    <name type="common">Coccidian parasite</name>
    <dbReference type="NCBI Taxonomy" id="5802"/>
    <lineage>
        <taxon>Eukaryota</taxon>
        <taxon>Sar</taxon>
        <taxon>Alveolata</taxon>
        <taxon>Apicomplexa</taxon>
        <taxon>Conoidasida</taxon>
        <taxon>Coccidia</taxon>
        <taxon>Eucoccidiorida</taxon>
        <taxon>Eimeriorina</taxon>
        <taxon>Eimeriidae</taxon>
        <taxon>Eimeria</taxon>
    </lineage>
</organism>
<name>U6L9L1_EIMTE</name>
<protein>
    <submittedName>
        <fullName evidence="1">Uncharacterized protein</fullName>
    </submittedName>
</protein>
<proteinExistence type="predicted"/>
<dbReference type="OrthoDB" id="328249at2759"/>
<dbReference type="VEuPathDB" id="ToxoDB:ETH2_1032400"/>
<dbReference type="AlphaFoldDB" id="U6L9L1"/>
<dbReference type="VEuPathDB" id="ToxoDB:ETH_00014115"/>
<keyword evidence="2" id="KW-1185">Reference proteome</keyword>
<accession>U6L9L1</accession>
<evidence type="ECO:0000313" key="2">
    <source>
        <dbReference type="Proteomes" id="UP000030747"/>
    </source>
</evidence>
<dbReference type="GeneID" id="25251980"/>
<dbReference type="Proteomes" id="UP000030747">
    <property type="component" value="Unassembled WGS sequence"/>
</dbReference>
<dbReference type="EMBL" id="HG678113">
    <property type="protein sequence ID" value="CDJ45254.1"/>
    <property type="molecule type" value="Genomic_DNA"/>
</dbReference>
<reference evidence="1" key="2">
    <citation type="submission" date="2013-10" db="EMBL/GenBank/DDBJ databases">
        <authorList>
            <person name="Aslett M."/>
        </authorList>
    </citation>
    <scope>NUCLEOTIDE SEQUENCE [LARGE SCALE GENOMIC DNA]</scope>
    <source>
        <strain evidence="1">Houghton</strain>
    </source>
</reference>
<gene>
    <name evidence="1" type="ORF">ETH_00014115</name>
</gene>